<protein>
    <submittedName>
        <fullName evidence="3">G_PROTEIN_RECEP_F1_2 domain-containing protein</fullName>
    </submittedName>
</protein>
<dbReference type="AlphaFoldDB" id="A0A1I7WH39"/>
<keyword evidence="1" id="KW-0472">Membrane</keyword>
<evidence type="ECO:0000313" key="2">
    <source>
        <dbReference type="Proteomes" id="UP000095283"/>
    </source>
</evidence>
<dbReference type="WBParaSite" id="Hba_04269">
    <property type="protein sequence ID" value="Hba_04269"/>
    <property type="gene ID" value="Hba_04269"/>
</dbReference>
<accession>A0A1I7WH39</accession>
<evidence type="ECO:0000256" key="1">
    <source>
        <dbReference type="SAM" id="Phobius"/>
    </source>
</evidence>
<organism evidence="2 3">
    <name type="scientific">Heterorhabditis bacteriophora</name>
    <name type="common">Entomopathogenic nematode worm</name>
    <dbReference type="NCBI Taxonomy" id="37862"/>
    <lineage>
        <taxon>Eukaryota</taxon>
        <taxon>Metazoa</taxon>
        <taxon>Ecdysozoa</taxon>
        <taxon>Nematoda</taxon>
        <taxon>Chromadorea</taxon>
        <taxon>Rhabditida</taxon>
        <taxon>Rhabditina</taxon>
        <taxon>Rhabditomorpha</taxon>
        <taxon>Strongyloidea</taxon>
        <taxon>Heterorhabditidae</taxon>
        <taxon>Heterorhabditis</taxon>
    </lineage>
</organism>
<reference evidence="3" key="1">
    <citation type="submission" date="2016-11" db="UniProtKB">
        <authorList>
            <consortium name="WormBaseParasite"/>
        </authorList>
    </citation>
    <scope>IDENTIFICATION</scope>
</reference>
<evidence type="ECO:0000313" key="3">
    <source>
        <dbReference type="WBParaSite" id="Hba_04269"/>
    </source>
</evidence>
<name>A0A1I7WH39_HETBA</name>
<proteinExistence type="predicted"/>
<keyword evidence="1" id="KW-1133">Transmembrane helix</keyword>
<keyword evidence="2" id="KW-1185">Reference proteome</keyword>
<sequence>MSPSRDFCEGSSNLLSISFNNMNFSIYYSNNTYHIRAFRTALPLLYLCNPNKPSIPVSYSSINTYIYINTTRYYHMERYIFIYLIFSLLLLIPFIIKKIRSYIRNKFKSTNANAIQEQETVILSSNADHHSCKGKDANETHQLVTSATSKNSENDSSTKTTSFNISELTIANYSTKRGILLMIVLILTHLSSACQNGFVRETSNVVCSKFSSLSSGKCQIDFSSIIFINEYVYKSNITIH</sequence>
<dbReference type="Proteomes" id="UP000095283">
    <property type="component" value="Unplaced"/>
</dbReference>
<feature type="transmembrane region" description="Helical" evidence="1">
    <location>
        <begin position="79"/>
        <end position="96"/>
    </location>
</feature>
<keyword evidence="1" id="KW-0812">Transmembrane</keyword>